<dbReference type="AlphaFoldDB" id="A0A261FFE7"/>
<dbReference type="SUPFAM" id="SSF49373">
    <property type="entry name" value="Invasin/intimin cell-adhesion fragments"/>
    <property type="match status" value="2"/>
</dbReference>
<name>A0A261FFE7_9BIFI</name>
<feature type="domain" description="BIG2" evidence="1">
    <location>
        <begin position="60"/>
        <end position="137"/>
    </location>
</feature>
<reference evidence="2 3" key="1">
    <citation type="journal article" date="2017" name="BMC Genomics">
        <title>Comparative genomic and phylogenomic analyses of the Bifidobacteriaceae family.</title>
        <authorList>
            <person name="Lugli G.A."/>
            <person name="Milani C."/>
            <person name="Turroni F."/>
            <person name="Duranti S."/>
            <person name="Mancabelli L."/>
            <person name="Mangifesta M."/>
            <person name="Ferrario C."/>
            <person name="Modesto M."/>
            <person name="Mattarelli P."/>
            <person name="Jiri K."/>
            <person name="van Sinderen D."/>
            <person name="Ventura M."/>
        </authorList>
    </citation>
    <scope>NUCLEOTIDE SEQUENCE [LARGE SCALE GENOMIC DNA]</scope>
    <source>
        <strain evidence="2 3">DSM 100201</strain>
    </source>
</reference>
<feature type="domain" description="BIG2" evidence="1">
    <location>
        <begin position="144"/>
        <end position="223"/>
    </location>
</feature>
<dbReference type="InterPro" id="IPR003343">
    <property type="entry name" value="Big_2"/>
</dbReference>
<dbReference type="RefSeq" id="WP_094663465.1">
    <property type="nucleotide sequence ID" value="NZ_MWWV01000006.1"/>
</dbReference>
<dbReference type="SMART" id="SM00635">
    <property type="entry name" value="BID_2"/>
    <property type="match status" value="2"/>
</dbReference>
<dbReference type="InterPro" id="IPR008964">
    <property type="entry name" value="Invasin/intimin_cell_adhesion"/>
</dbReference>
<proteinExistence type="predicted"/>
<dbReference type="Pfam" id="PF02368">
    <property type="entry name" value="Big_2"/>
    <property type="match status" value="2"/>
</dbReference>
<dbReference type="Gene3D" id="2.60.40.1080">
    <property type="match status" value="2"/>
</dbReference>
<protein>
    <submittedName>
        <fullName evidence="2">Bacterial Ig-like domain (Group 2)</fullName>
    </submittedName>
</protein>
<organism evidence="2 3">
    <name type="scientific">Bifidobacterium tissieri</name>
    <dbReference type="NCBI Taxonomy" id="1630162"/>
    <lineage>
        <taxon>Bacteria</taxon>
        <taxon>Bacillati</taxon>
        <taxon>Actinomycetota</taxon>
        <taxon>Actinomycetes</taxon>
        <taxon>Bifidobacteriales</taxon>
        <taxon>Bifidobacteriaceae</taxon>
        <taxon>Bifidobacterium</taxon>
    </lineage>
</organism>
<evidence type="ECO:0000313" key="3">
    <source>
        <dbReference type="Proteomes" id="UP000216444"/>
    </source>
</evidence>
<keyword evidence="3" id="KW-1185">Reference proteome</keyword>
<dbReference type="Proteomes" id="UP000216444">
    <property type="component" value="Unassembled WGS sequence"/>
</dbReference>
<evidence type="ECO:0000259" key="1">
    <source>
        <dbReference type="SMART" id="SM00635"/>
    </source>
</evidence>
<sequence length="349" mass="35627">MPSAIQASPDRLTLRVGESRVVEVSVLPEEASQEYTARIQDTGIAVLGGSDPSPDPSPKPVTGITLDRTSYSGVAGSTLTLHATVSPSDADDATVSWRSDATGVASVSGNGVVALRAAGRAVITASAGGYTASCAVTVTAATVSVQSVTVASPDGVTTLDVNGTLQLSATVLPVDATDRTVTWSASPTTVATVSRSGLVTGVEAGTVTVTATAGGRTGSLTLTVRAVTVERENLLTTPPSLPLTANGVTMSANGDGSYHLKGTATAWTGFAFTAKQMSAGTYSLKSSSANLLSNTGGIGFWVRPDELDARRGNVTREYTSTWWQNAQISVNAGTSIDTDVTPRLTREDD</sequence>
<accession>A0A261FFE7</accession>
<comment type="caution">
    <text evidence="2">The sequence shown here is derived from an EMBL/GenBank/DDBJ whole genome shotgun (WGS) entry which is preliminary data.</text>
</comment>
<gene>
    <name evidence="2" type="ORF">BTIS_1103</name>
</gene>
<dbReference type="EMBL" id="MWWV01000006">
    <property type="protein sequence ID" value="OZG57862.1"/>
    <property type="molecule type" value="Genomic_DNA"/>
</dbReference>
<evidence type="ECO:0000313" key="2">
    <source>
        <dbReference type="EMBL" id="OZG57862.1"/>
    </source>
</evidence>